<sequence length="336" mass="37663">MGRAACGSSTDLELSEPRRLSTGHWVVDVKRVSDERRMAEITLTAALLPPRTNAKGKVVWSLPTDKDVAPRLGLHEQRAVFADYRKQRKEKKDANRALAQVRKRDDVKREKAERWGARTIQSAWRATLARQRYRHAVAYTRTLPSAQPREWFPAPAEDVSSPDGTVCRQDSEASSATQRSHREEDFSRIPGGILDGDGGDEGDEEDDDQAAPQSWLAATSSMRTRSVDDNAVRPVDNGPSLATLVASIGQAVPEDDKRRWVSSWKLATVERLDEAWTSHRLHCSRQRLCRWSAADHSSWSLRRALRGAPSLALPRALRAIWWPELALQASRAAPLQ</sequence>
<protein>
    <submittedName>
        <fullName evidence="2">Uncharacterized protein</fullName>
    </submittedName>
</protein>
<proteinExistence type="predicted"/>
<evidence type="ECO:0000313" key="2">
    <source>
        <dbReference type="EMBL" id="KAJ8611977.1"/>
    </source>
</evidence>
<feature type="compositionally biased region" description="Acidic residues" evidence="1">
    <location>
        <begin position="197"/>
        <end position="209"/>
    </location>
</feature>
<gene>
    <name evidence="2" type="ORF">CTAYLR_004367</name>
</gene>
<evidence type="ECO:0000313" key="3">
    <source>
        <dbReference type="Proteomes" id="UP001230188"/>
    </source>
</evidence>
<dbReference type="PROSITE" id="PS50096">
    <property type="entry name" value="IQ"/>
    <property type="match status" value="1"/>
</dbReference>
<dbReference type="AlphaFoldDB" id="A0AAD7UP15"/>
<accession>A0AAD7UP15</accession>
<dbReference type="EMBL" id="JAQMWT010000059">
    <property type="protein sequence ID" value="KAJ8611977.1"/>
    <property type="molecule type" value="Genomic_DNA"/>
</dbReference>
<evidence type="ECO:0000256" key="1">
    <source>
        <dbReference type="SAM" id="MobiDB-lite"/>
    </source>
</evidence>
<dbReference type="Proteomes" id="UP001230188">
    <property type="component" value="Unassembled WGS sequence"/>
</dbReference>
<name>A0AAD7UP15_9STRA</name>
<reference evidence="2" key="1">
    <citation type="submission" date="2023-01" db="EMBL/GenBank/DDBJ databases">
        <title>Metagenome sequencing of chrysophaentin producing Chrysophaeum taylorii.</title>
        <authorList>
            <person name="Davison J."/>
            <person name="Bewley C."/>
        </authorList>
    </citation>
    <scope>NUCLEOTIDE SEQUENCE</scope>
    <source>
        <strain evidence="2">NIES-1699</strain>
    </source>
</reference>
<comment type="caution">
    <text evidence="2">The sequence shown here is derived from an EMBL/GenBank/DDBJ whole genome shotgun (WGS) entry which is preliminary data.</text>
</comment>
<organism evidence="2 3">
    <name type="scientific">Chrysophaeum taylorii</name>
    <dbReference type="NCBI Taxonomy" id="2483200"/>
    <lineage>
        <taxon>Eukaryota</taxon>
        <taxon>Sar</taxon>
        <taxon>Stramenopiles</taxon>
        <taxon>Ochrophyta</taxon>
        <taxon>Pelagophyceae</taxon>
        <taxon>Pelagomonadales</taxon>
        <taxon>Pelagomonadaceae</taxon>
        <taxon>Chrysophaeum</taxon>
    </lineage>
</organism>
<keyword evidence="3" id="KW-1185">Reference proteome</keyword>
<feature type="region of interest" description="Disordered" evidence="1">
    <location>
        <begin position="150"/>
        <end position="238"/>
    </location>
</feature>